<protein>
    <submittedName>
        <fullName evidence="1">Uncharacterized protein</fullName>
    </submittedName>
</protein>
<sequence>MKKYLDAKVIEMVDRFTVIINKGIRDGVENGDIAYAVYKFNLQDNSLELGEVSLNIFKLKVIDVFEKFSFCESDEDEYMGTFNDVMPVQKSFLPVNDQQQFIVDNQSYKNITIGTDIELYKVEK</sequence>
<evidence type="ECO:0000313" key="1">
    <source>
        <dbReference type="EMBL" id="RGT55088.1"/>
    </source>
</evidence>
<dbReference type="EMBL" id="QRWX01000003">
    <property type="protein sequence ID" value="RGT55088.1"/>
    <property type="molecule type" value="Genomic_DNA"/>
</dbReference>
<name>A0A412PD28_9FIRM</name>
<proteinExistence type="predicted"/>
<evidence type="ECO:0000313" key="2">
    <source>
        <dbReference type="Proteomes" id="UP000284731"/>
    </source>
</evidence>
<gene>
    <name evidence="1" type="ORF">DWX20_08005</name>
</gene>
<dbReference type="Proteomes" id="UP000284731">
    <property type="component" value="Unassembled WGS sequence"/>
</dbReference>
<organism evidence="1 2">
    <name type="scientific">Solobacterium moorei</name>
    <dbReference type="NCBI Taxonomy" id="102148"/>
    <lineage>
        <taxon>Bacteria</taxon>
        <taxon>Bacillati</taxon>
        <taxon>Bacillota</taxon>
        <taxon>Erysipelotrichia</taxon>
        <taxon>Erysipelotrichales</taxon>
        <taxon>Erysipelotrichaceae</taxon>
        <taxon>Solobacterium</taxon>
    </lineage>
</organism>
<reference evidence="1 2" key="1">
    <citation type="submission" date="2018-08" db="EMBL/GenBank/DDBJ databases">
        <title>A genome reference for cultivated species of the human gut microbiota.</title>
        <authorList>
            <person name="Zou Y."/>
            <person name="Xue W."/>
            <person name="Luo G."/>
        </authorList>
    </citation>
    <scope>NUCLEOTIDE SEQUENCE [LARGE SCALE GENOMIC DNA]</scope>
    <source>
        <strain evidence="1 2">AF18-46</strain>
    </source>
</reference>
<accession>A0A412PD28</accession>
<comment type="caution">
    <text evidence="1">The sequence shown here is derived from an EMBL/GenBank/DDBJ whole genome shotgun (WGS) entry which is preliminary data.</text>
</comment>
<dbReference type="AlphaFoldDB" id="A0A412PD28"/>
<dbReference type="RefSeq" id="WP_118765115.1">
    <property type="nucleotide sequence ID" value="NZ_CABJCF010000003.1"/>
</dbReference>